<name>A0A6L9EMP7_CLOBU</name>
<gene>
    <name evidence="4" type="ORF">GND98_006740</name>
</gene>
<keyword evidence="2" id="KW-0238">DNA-binding</keyword>
<keyword evidence="3" id="KW-0804">Transcription</keyword>
<dbReference type="GO" id="GO:0003700">
    <property type="term" value="F:DNA-binding transcription factor activity"/>
    <property type="evidence" value="ECO:0007669"/>
    <property type="project" value="InterPro"/>
</dbReference>
<dbReference type="InterPro" id="IPR037923">
    <property type="entry name" value="HTH-like"/>
</dbReference>
<dbReference type="GO" id="GO:0043565">
    <property type="term" value="F:sequence-specific DNA binding"/>
    <property type="evidence" value="ECO:0007669"/>
    <property type="project" value="InterPro"/>
</dbReference>
<dbReference type="InterPro" id="IPR009057">
    <property type="entry name" value="Homeodomain-like_sf"/>
</dbReference>
<reference evidence="4 5" key="1">
    <citation type="submission" date="2020-01" db="EMBL/GenBank/DDBJ databases">
        <title>Genome sequence of a 1,3-propanediol producer, Clostridium butyricum S3.</title>
        <authorList>
            <person name="Zhou J."/>
        </authorList>
    </citation>
    <scope>NUCLEOTIDE SEQUENCE [LARGE SCALE GENOMIC DNA]</scope>
    <source>
        <strain evidence="4 5">S3</strain>
    </source>
</reference>
<evidence type="ECO:0000313" key="4">
    <source>
        <dbReference type="EMBL" id="NAS17574.1"/>
    </source>
</evidence>
<keyword evidence="1" id="KW-0805">Transcription regulation</keyword>
<dbReference type="InterPro" id="IPR003313">
    <property type="entry name" value="AraC-bd"/>
</dbReference>
<sequence length="291" mass="33576">MENSLVLQLSNLKFQDLSLCFCGHSECSPLHKFGPAVRPNYIIHYVLSGKGYYNVNGAKYTLTKNYGFLIEPNTQTFYQADSKTPWTYLWIGFSGTQAEKYLNEIGLNHNNLVFKNNHSNELKNIILKILKNNNLTLKEDFYRQGLLYEFFSTLMDDTYICDSINSKTNNLYIQKSIIFIKNNYSSGIKVSDIAKYLNISRSYLYTLFNQTLGISPKDYLSNFRLTRAAELLTITENSIDNICISCGYNNSEVFSSAFKAKFCLTPIKYRKLNKSTQKDKLDKEIQYLDSL</sequence>
<dbReference type="AlphaFoldDB" id="A0A6L9EMP7"/>
<dbReference type="InterPro" id="IPR018060">
    <property type="entry name" value="HTH_AraC"/>
</dbReference>
<dbReference type="Gene3D" id="2.60.120.280">
    <property type="entry name" value="Regulatory protein AraC"/>
    <property type="match status" value="1"/>
</dbReference>
<dbReference type="EMBL" id="WOFV02000015">
    <property type="protein sequence ID" value="NAS17574.1"/>
    <property type="molecule type" value="Genomic_DNA"/>
</dbReference>
<dbReference type="CDD" id="cd06986">
    <property type="entry name" value="cupin_MmsR-like_N"/>
    <property type="match status" value="1"/>
</dbReference>
<comment type="caution">
    <text evidence="4">The sequence shown here is derived from an EMBL/GenBank/DDBJ whole genome shotgun (WGS) entry which is preliminary data.</text>
</comment>
<evidence type="ECO:0000256" key="1">
    <source>
        <dbReference type="ARBA" id="ARBA00023015"/>
    </source>
</evidence>
<proteinExistence type="predicted"/>
<dbReference type="SUPFAM" id="SSF46689">
    <property type="entry name" value="Homeodomain-like"/>
    <property type="match status" value="2"/>
</dbReference>
<dbReference type="Proteomes" id="UP000474042">
    <property type="component" value="Unassembled WGS sequence"/>
</dbReference>
<evidence type="ECO:0000313" key="5">
    <source>
        <dbReference type="Proteomes" id="UP000474042"/>
    </source>
</evidence>
<dbReference type="SUPFAM" id="SSF51215">
    <property type="entry name" value="Regulatory protein AraC"/>
    <property type="match status" value="1"/>
</dbReference>
<evidence type="ECO:0000256" key="2">
    <source>
        <dbReference type="ARBA" id="ARBA00023125"/>
    </source>
</evidence>
<dbReference type="PROSITE" id="PS01124">
    <property type="entry name" value="HTH_ARAC_FAMILY_2"/>
    <property type="match status" value="1"/>
</dbReference>
<evidence type="ECO:0000256" key="3">
    <source>
        <dbReference type="ARBA" id="ARBA00023163"/>
    </source>
</evidence>
<dbReference type="Pfam" id="PF02311">
    <property type="entry name" value="AraC_binding"/>
    <property type="match status" value="1"/>
</dbReference>
<dbReference type="PANTHER" id="PTHR43280:SF30">
    <property type="entry name" value="MMSAB OPERON REGULATORY PROTEIN"/>
    <property type="match status" value="1"/>
</dbReference>
<dbReference type="SMART" id="SM00342">
    <property type="entry name" value="HTH_ARAC"/>
    <property type="match status" value="1"/>
</dbReference>
<protein>
    <submittedName>
        <fullName evidence="4">Helix-turn-helix domain-containing protein</fullName>
    </submittedName>
</protein>
<organism evidence="4 5">
    <name type="scientific">Clostridium butyricum</name>
    <dbReference type="NCBI Taxonomy" id="1492"/>
    <lineage>
        <taxon>Bacteria</taxon>
        <taxon>Bacillati</taxon>
        <taxon>Bacillota</taxon>
        <taxon>Clostridia</taxon>
        <taxon>Eubacteriales</taxon>
        <taxon>Clostridiaceae</taxon>
        <taxon>Clostridium</taxon>
    </lineage>
</organism>
<accession>A0A6L9EMP7</accession>
<dbReference type="PANTHER" id="PTHR43280">
    <property type="entry name" value="ARAC-FAMILY TRANSCRIPTIONAL REGULATOR"/>
    <property type="match status" value="1"/>
</dbReference>
<dbReference type="Gene3D" id="1.10.10.60">
    <property type="entry name" value="Homeodomain-like"/>
    <property type="match status" value="2"/>
</dbReference>
<dbReference type="Pfam" id="PF12833">
    <property type="entry name" value="HTH_18"/>
    <property type="match status" value="1"/>
</dbReference>
<dbReference type="RefSeq" id="WP_124229873.1">
    <property type="nucleotide sequence ID" value="NZ_JBFNYQ010000057.1"/>
</dbReference>